<dbReference type="Gene3D" id="1.10.10.10">
    <property type="entry name" value="Winged helix-like DNA-binding domain superfamily/Winged helix DNA-binding domain"/>
    <property type="match status" value="1"/>
</dbReference>
<dbReference type="EMBL" id="FNAN01000006">
    <property type="protein sequence ID" value="SDE70809.1"/>
    <property type="molecule type" value="Genomic_DNA"/>
</dbReference>
<dbReference type="InterPro" id="IPR009057">
    <property type="entry name" value="Homeodomain-like_sf"/>
</dbReference>
<organism evidence="1 2">
    <name type="scientific">Dyadobacter soli</name>
    <dbReference type="NCBI Taxonomy" id="659014"/>
    <lineage>
        <taxon>Bacteria</taxon>
        <taxon>Pseudomonadati</taxon>
        <taxon>Bacteroidota</taxon>
        <taxon>Cytophagia</taxon>
        <taxon>Cytophagales</taxon>
        <taxon>Spirosomataceae</taxon>
        <taxon>Dyadobacter</taxon>
    </lineage>
</organism>
<dbReference type="AlphaFoldDB" id="A0A1G7F4I0"/>
<sequence length="64" mass="7196">MMNYQDFVTSNPNVMLGKPVVKGTRITVELILRKLSEGATVSNLMAMYPGVSHESILVIMDYYK</sequence>
<dbReference type="InterPro" id="IPR036388">
    <property type="entry name" value="WH-like_DNA-bd_sf"/>
</dbReference>
<evidence type="ECO:0000313" key="1">
    <source>
        <dbReference type="EMBL" id="SDE70809.1"/>
    </source>
</evidence>
<proteinExistence type="predicted"/>
<gene>
    <name evidence="1" type="ORF">SAMN04487996_106264</name>
</gene>
<protein>
    <submittedName>
        <fullName evidence="1">Uncharacterized conserved protein, DUF433 family</fullName>
    </submittedName>
</protein>
<accession>A0A1G7F4I0</accession>
<dbReference type="SUPFAM" id="SSF46689">
    <property type="entry name" value="Homeodomain-like"/>
    <property type="match status" value="1"/>
</dbReference>
<dbReference type="PANTHER" id="PTHR34849">
    <property type="entry name" value="SSL5025 PROTEIN"/>
    <property type="match status" value="1"/>
</dbReference>
<dbReference type="STRING" id="659014.SAMN04487996_106264"/>
<dbReference type="Pfam" id="PF04255">
    <property type="entry name" value="DUF433"/>
    <property type="match status" value="1"/>
</dbReference>
<evidence type="ECO:0000313" key="2">
    <source>
        <dbReference type="Proteomes" id="UP000198748"/>
    </source>
</evidence>
<dbReference type="Proteomes" id="UP000198748">
    <property type="component" value="Unassembled WGS sequence"/>
</dbReference>
<dbReference type="InterPro" id="IPR007367">
    <property type="entry name" value="DUF433"/>
</dbReference>
<reference evidence="2" key="1">
    <citation type="submission" date="2016-10" db="EMBL/GenBank/DDBJ databases">
        <authorList>
            <person name="Varghese N."/>
            <person name="Submissions S."/>
        </authorList>
    </citation>
    <scope>NUCLEOTIDE SEQUENCE [LARGE SCALE GENOMIC DNA]</scope>
    <source>
        <strain evidence="2">DSM 25329</strain>
    </source>
</reference>
<dbReference type="PANTHER" id="PTHR34849:SF3">
    <property type="entry name" value="SSR2962 PROTEIN"/>
    <property type="match status" value="1"/>
</dbReference>
<name>A0A1G7F4I0_9BACT</name>
<keyword evidence="2" id="KW-1185">Reference proteome</keyword>
<dbReference type="OrthoDB" id="1494556at2"/>